<proteinExistence type="predicted"/>
<dbReference type="STRING" id="1477437.SAMN05444682_110206"/>
<accession>A0A1I3RZT2</accession>
<gene>
    <name evidence="1" type="ORF">SAMN05444682_110206</name>
</gene>
<dbReference type="EMBL" id="FOQO01000010">
    <property type="protein sequence ID" value="SFJ52144.1"/>
    <property type="molecule type" value="Genomic_DNA"/>
</dbReference>
<protein>
    <submittedName>
        <fullName evidence="1">Sulfotransferase family protein</fullName>
    </submittedName>
</protein>
<dbReference type="InterPro" id="IPR027417">
    <property type="entry name" value="P-loop_NTPase"/>
</dbReference>
<dbReference type="GO" id="GO:0016740">
    <property type="term" value="F:transferase activity"/>
    <property type="evidence" value="ECO:0007669"/>
    <property type="project" value="UniProtKB-KW"/>
</dbReference>
<dbReference type="SUPFAM" id="SSF52540">
    <property type="entry name" value="P-loop containing nucleoside triphosphate hydrolases"/>
    <property type="match status" value="1"/>
</dbReference>
<dbReference type="Gene3D" id="3.40.50.300">
    <property type="entry name" value="P-loop containing nucleotide triphosphate hydrolases"/>
    <property type="match status" value="1"/>
</dbReference>
<name>A0A1I3RZT2_9SPHI</name>
<dbReference type="OrthoDB" id="5380394at2"/>
<dbReference type="RefSeq" id="WP_143072978.1">
    <property type="nucleotide sequence ID" value="NZ_FOQO01000010.1"/>
</dbReference>
<dbReference type="Pfam" id="PF13469">
    <property type="entry name" value="Sulfotransfer_3"/>
    <property type="match status" value="1"/>
</dbReference>
<sequence length="322" mass="37276">MHSLKNWYPSRLRIHQQLVCCEWIQLEDIPFMDPFFDETLAKARSKPCNSSRFRPVSSIDLLADWSTSLPHVFPTAFIFHVSRCGSTLLSQLLAHHPRCISLAEVPFFDDIIRTPFNTEALPDFAISETLAAAIRLYGQQREGNEQHLVIKLDSWHIFFWRLLRARYPDVPFILLYRRPDEVVRSHQKLRGMHAVPGLIEPAIFGFHAKDIHSLNLDSYLARVLERYFEVYLDVASEDNRATLLNYADGPLDLLRTVTSSCGIALEDTYLAKAARRSAFHAKHPTKIFSEEREHLRAAPYLDTAFRLYDRLEQLRLRTKKGG</sequence>
<keyword evidence="2" id="KW-1185">Reference proteome</keyword>
<evidence type="ECO:0000313" key="1">
    <source>
        <dbReference type="EMBL" id="SFJ52144.1"/>
    </source>
</evidence>
<reference evidence="1 2" key="1">
    <citation type="submission" date="2016-10" db="EMBL/GenBank/DDBJ databases">
        <authorList>
            <person name="de Groot N.N."/>
        </authorList>
    </citation>
    <scope>NUCLEOTIDE SEQUENCE [LARGE SCALE GENOMIC DNA]</scope>
    <source>
        <strain evidence="1 2">RK1</strain>
    </source>
</reference>
<evidence type="ECO:0000313" key="2">
    <source>
        <dbReference type="Proteomes" id="UP000198670"/>
    </source>
</evidence>
<dbReference type="Proteomes" id="UP000198670">
    <property type="component" value="Unassembled WGS sequence"/>
</dbReference>
<organism evidence="1 2">
    <name type="scientific">Parapedobacter indicus</name>
    <dbReference type="NCBI Taxonomy" id="1477437"/>
    <lineage>
        <taxon>Bacteria</taxon>
        <taxon>Pseudomonadati</taxon>
        <taxon>Bacteroidota</taxon>
        <taxon>Sphingobacteriia</taxon>
        <taxon>Sphingobacteriales</taxon>
        <taxon>Sphingobacteriaceae</taxon>
        <taxon>Parapedobacter</taxon>
    </lineage>
</organism>
<dbReference type="AlphaFoldDB" id="A0A1I3RZT2"/>
<keyword evidence="1" id="KW-0808">Transferase</keyword>